<name>A0A1N7H9H6_9EURY</name>
<reference evidence="2" key="1">
    <citation type="submission" date="2017-01" db="EMBL/GenBank/DDBJ databases">
        <authorList>
            <person name="Varghese N."/>
            <person name="Submissions S."/>
        </authorList>
    </citation>
    <scope>NUCLEOTIDE SEQUENCE [LARGE SCALE GENOMIC DNA]</scope>
    <source>
        <strain evidence="2">type strain: HArc-</strain>
    </source>
</reference>
<proteinExistence type="predicted"/>
<accession>A0A1N7H9H6</accession>
<gene>
    <name evidence="1" type="ORF">SAMN05421752_1351</name>
</gene>
<dbReference type="AlphaFoldDB" id="A0A1N7H9H6"/>
<evidence type="ECO:0000313" key="1">
    <source>
        <dbReference type="EMBL" id="SIS21318.1"/>
    </source>
</evidence>
<keyword evidence="2" id="KW-1185">Reference proteome</keyword>
<protein>
    <submittedName>
        <fullName evidence="1">Uncharacterized protein</fullName>
    </submittedName>
</protein>
<evidence type="ECO:0000313" key="2">
    <source>
        <dbReference type="Proteomes" id="UP000185936"/>
    </source>
</evidence>
<dbReference type="Proteomes" id="UP000185936">
    <property type="component" value="Unassembled WGS sequence"/>
</dbReference>
<dbReference type="RefSeq" id="WP_076610950.1">
    <property type="nucleotide sequence ID" value="NZ_FTNR01000035.1"/>
</dbReference>
<organism evidence="1 2">
    <name type="scientific">Natronorubrum thiooxidans</name>
    <dbReference type="NCBI Taxonomy" id="308853"/>
    <lineage>
        <taxon>Archaea</taxon>
        <taxon>Methanobacteriati</taxon>
        <taxon>Methanobacteriota</taxon>
        <taxon>Stenosarchaea group</taxon>
        <taxon>Halobacteria</taxon>
        <taxon>Halobacteriales</taxon>
        <taxon>Natrialbaceae</taxon>
        <taxon>Natronorubrum</taxon>
    </lineage>
</organism>
<sequence length="85" mass="9167">MSGNEYGRRQYLNKVGSLAVLGPAAAGVARADRSGLDTRSATDAGIDEAVANLVDERKYEQARRLLERHDRYFPTGMSAGAKALI</sequence>
<dbReference type="EMBL" id="FTNR01000035">
    <property type="protein sequence ID" value="SIS21318.1"/>
    <property type="molecule type" value="Genomic_DNA"/>
</dbReference>